<dbReference type="EMBL" id="JAGFNP010000002">
    <property type="protein sequence ID" value="MBO3731786.1"/>
    <property type="molecule type" value="Genomic_DNA"/>
</dbReference>
<keyword evidence="3" id="KW-1185">Reference proteome</keyword>
<evidence type="ECO:0000313" key="2">
    <source>
        <dbReference type="EMBL" id="MBO3731786.1"/>
    </source>
</evidence>
<comment type="caution">
    <text evidence="2">The sequence shown here is derived from an EMBL/GenBank/DDBJ whole genome shotgun (WGS) entry which is preliminary data.</text>
</comment>
<sequence>MPQLVTLKIERPGHRTVRLWIPVLLAVVLLSPVLLLALIGGIIACLMFDMRVFATIAGVGRFIGALPGSRFHIEQGRTALLLIIR</sequence>
<keyword evidence="1" id="KW-0472">Membrane</keyword>
<accession>A0ABS3TZY8</accession>
<dbReference type="Proteomes" id="UP000681341">
    <property type="component" value="Unassembled WGS sequence"/>
</dbReference>
<keyword evidence="1" id="KW-0812">Transmembrane</keyword>
<protein>
    <submittedName>
        <fullName evidence="2">Uncharacterized protein</fullName>
    </submittedName>
</protein>
<evidence type="ECO:0000256" key="1">
    <source>
        <dbReference type="SAM" id="Phobius"/>
    </source>
</evidence>
<reference evidence="2 3" key="1">
    <citation type="submission" date="2021-03" db="EMBL/GenBank/DDBJ databases">
        <title>Glycomyces sp. nov., a novel actinomycete isolated from soil.</title>
        <authorList>
            <person name="Yang X."/>
            <person name="Xu X."/>
        </authorList>
    </citation>
    <scope>NUCLEOTIDE SEQUENCE [LARGE SCALE GENOMIC DNA]</scope>
    <source>
        <strain evidence="2 3">NEAU-S30</strain>
    </source>
</reference>
<dbReference type="RefSeq" id="WP_208494540.1">
    <property type="nucleotide sequence ID" value="NZ_JAGFNP010000002.1"/>
</dbReference>
<gene>
    <name evidence="2" type="ORF">J5V16_03070</name>
</gene>
<proteinExistence type="predicted"/>
<evidence type="ECO:0000313" key="3">
    <source>
        <dbReference type="Proteomes" id="UP000681341"/>
    </source>
</evidence>
<keyword evidence="1" id="KW-1133">Transmembrane helix</keyword>
<name>A0ABS3TZY8_9ACTN</name>
<organism evidence="2 3">
    <name type="scientific">Glycomyces niveus</name>
    <dbReference type="NCBI Taxonomy" id="2820287"/>
    <lineage>
        <taxon>Bacteria</taxon>
        <taxon>Bacillati</taxon>
        <taxon>Actinomycetota</taxon>
        <taxon>Actinomycetes</taxon>
        <taxon>Glycomycetales</taxon>
        <taxon>Glycomycetaceae</taxon>
        <taxon>Glycomyces</taxon>
    </lineage>
</organism>
<feature type="transmembrane region" description="Helical" evidence="1">
    <location>
        <begin position="20"/>
        <end position="48"/>
    </location>
</feature>